<gene>
    <name evidence="2" type="ORF">O181_106992</name>
</gene>
<organism evidence="2 3">
    <name type="scientific">Austropuccinia psidii MF-1</name>
    <dbReference type="NCBI Taxonomy" id="1389203"/>
    <lineage>
        <taxon>Eukaryota</taxon>
        <taxon>Fungi</taxon>
        <taxon>Dikarya</taxon>
        <taxon>Basidiomycota</taxon>
        <taxon>Pucciniomycotina</taxon>
        <taxon>Pucciniomycetes</taxon>
        <taxon>Pucciniales</taxon>
        <taxon>Sphaerophragmiaceae</taxon>
        <taxon>Austropuccinia</taxon>
    </lineage>
</organism>
<name>A0A9Q3PNX4_9BASI</name>
<evidence type="ECO:0000313" key="3">
    <source>
        <dbReference type="Proteomes" id="UP000765509"/>
    </source>
</evidence>
<comment type="caution">
    <text evidence="2">The sequence shown here is derived from an EMBL/GenBank/DDBJ whole genome shotgun (WGS) entry which is preliminary data.</text>
</comment>
<keyword evidence="3" id="KW-1185">Reference proteome</keyword>
<feature type="region of interest" description="Disordered" evidence="1">
    <location>
        <begin position="1"/>
        <end position="20"/>
    </location>
</feature>
<dbReference type="EMBL" id="AVOT02080552">
    <property type="protein sequence ID" value="MBW0567277.1"/>
    <property type="molecule type" value="Genomic_DNA"/>
</dbReference>
<sequence length="113" mass="12657">MYGAFQSCPNSSRSAPTNFDVNSDPELIQGYILRAEPFKSGIHKNILVPVQKLVQRSQGRGVGNMPKPLEGVHELLLTHQEIFGLEEDHKALGRVEPIVSQRKVQKENNLLKN</sequence>
<feature type="compositionally biased region" description="Polar residues" evidence="1">
    <location>
        <begin position="7"/>
        <end position="20"/>
    </location>
</feature>
<evidence type="ECO:0000313" key="2">
    <source>
        <dbReference type="EMBL" id="MBW0567277.1"/>
    </source>
</evidence>
<proteinExistence type="predicted"/>
<dbReference type="Proteomes" id="UP000765509">
    <property type="component" value="Unassembled WGS sequence"/>
</dbReference>
<accession>A0A9Q3PNX4</accession>
<dbReference type="AlphaFoldDB" id="A0A9Q3PNX4"/>
<evidence type="ECO:0000256" key="1">
    <source>
        <dbReference type="SAM" id="MobiDB-lite"/>
    </source>
</evidence>
<protein>
    <submittedName>
        <fullName evidence="2">Uncharacterized protein</fullName>
    </submittedName>
</protein>
<reference evidence="2" key="1">
    <citation type="submission" date="2021-03" db="EMBL/GenBank/DDBJ databases">
        <title>Draft genome sequence of rust myrtle Austropuccinia psidii MF-1, a brazilian biotype.</title>
        <authorList>
            <person name="Quecine M.C."/>
            <person name="Pachon D.M.R."/>
            <person name="Bonatelli M.L."/>
            <person name="Correr F.H."/>
            <person name="Franceschini L.M."/>
            <person name="Leite T.F."/>
            <person name="Margarido G.R.A."/>
            <person name="Almeida C.A."/>
            <person name="Ferrarezi J.A."/>
            <person name="Labate C.A."/>
        </authorList>
    </citation>
    <scope>NUCLEOTIDE SEQUENCE</scope>
    <source>
        <strain evidence="2">MF-1</strain>
    </source>
</reference>